<dbReference type="GO" id="GO:0016791">
    <property type="term" value="F:phosphatase activity"/>
    <property type="evidence" value="ECO:0007669"/>
    <property type="project" value="TreeGrafter"/>
</dbReference>
<sequence length="315" mass="33977">PRFLGQHSIVSQGVHSAMAVPLFDNEKVLGALYADSRIPGVAFDEEQLQLFTILANMAAVKITNARLLEAEQSRVRMAQEFATATRIQRGLLPVAPDDVTGWQFHARLETCYEVGGDLYDFYRRGDGSWVLMVGDVSGKGLGAALLMSSVLSSARVLYDSADHPLALAHKLNQAVVRSAAPGTFVTLCLAFLDPTSGRIRYVNAGHNPPVVVSGGSLRMLEDGGVPMGVLPTFPFVEGEMDLAPGDLLAAFSDGIPEATRGGEFYDDERLRQSLIELAPLPEIDRIGDGVVSRVAEFLAGEPRSDDVTLVLVRRL</sequence>
<keyword evidence="1" id="KW-0378">Hydrolase</keyword>
<organism evidence="3 4">
    <name type="scientific">Eiseniibacteriota bacterium</name>
    <dbReference type="NCBI Taxonomy" id="2212470"/>
    <lineage>
        <taxon>Bacteria</taxon>
        <taxon>Candidatus Eiseniibacteriota</taxon>
    </lineage>
</organism>
<dbReference type="Pfam" id="PF01590">
    <property type="entry name" value="GAF"/>
    <property type="match status" value="1"/>
</dbReference>
<dbReference type="InterPro" id="IPR036457">
    <property type="entry name" value="PPM-type-like_dom_sf"/>
</dbReference>
<dbReference type="InterPro" id="IPR001932">
    <property type="entry name" value="PPM-type_phosphatase-like_dom"/>
</dbReference>
<dbReference type="Gene3D" id="3.60.40.10">
    <property type="entry name" value="PPM-type phosphatase domain"/>
    <property type="match status" value="1"/>
</dbReference>
<protein>
    <submittedName>
        <fullName evidence="3">GAF domain-containing protein</fullName>
    </submittedName>
</protein>
<proteinExistence type="predicted"/>
<evidence type="ECO:0000313" key="4">
    <source>
        <dbReference type="Proteomes" id="UP000319836"/>
    </source>
</evidence>
<dbReference type="Gene3D" id="3.30.450.40">
    <property type="match status" value="1"/>
</dbReference>
<evidence type="ECO:0000259" key="2">
    <source>
        <dbReference type="SMART" id="SM00331"/>
    </source>
</evidence>
<dbReference type="Proteomes" id="UP000319836">
    <property type="component" value="Unassembled WGS sequence"/>
</dbReference>
<dbReference type="InterPro" id="IPR029016">
    <property type="entry name" value="GAF-like_dom_sf"/>
</dbReference>
<dbReference type="InterPro" id="IPR003018">
    <property type="entry name" value="GAF"/>
</dbReference>
<feature type="domain" description="PPM-type phosphatase" evidence="2">
    <location>
        <begin position="99"/>
        <end position="314"/>
    </location>
</feature>
<reference evidence="3 4" key="1">
    <citation type="journal article" date="2019" name="Nat. Microbiol.">
        <title>Mediterranean grassland soil C-N compound turnover is dependent on rainfall and depth, and is mediated by genomically divergent microorganisms.</title>
        <authorList>
            <person name="Diamond S."/>
            <person name="Andeer P.F."/>
            <person name="Li Z."/>
            <person name="Crits-Christoph A."/>
            <person name="Burstein D."/>
            <person name="Anantharaman K."/>
            <person name="Lane K.R."/>
            <person name="Thomas B.C."/>
            <person name="Pan C."/>
            <person name="Northen T.R."/>
            <person name="Banfield J.F."/>
        </authorList>
    </citation>
    <scope>NUCLEOTIDE SEQUENCE [LARGE SCALE GENOMIC DNA]</scope>
    <source>
        <strain evidence="3">WS_10</strain>
    </source>
</reference>
<name>A0A538U879_UNCEI</name>
<accession>A0A538U879</accession>
<dbReference type="InterPro" id="IPR052016">
    <property type="entry name" value="Bact_Sigma-Reg"/>
</dbReference>
<dbReference type="SMART" id="SM00331">
    <property type="entry name" value="PP2C_SIG"/>
    <property type="match status" value="1"/>
</dbReference>
<feature type="non-terminal residue" evidence="3">
    <location>
        <position position="1"/>
    </location>
</feature>
<dbReference type="SUPFAM" id="SSF81606">
    <property type="entry name" value="PP2C-like"/>
    <property type="match status" value="1"/>
</dbReference>
<dbReference type="SUPFAM" id="SSF55781">
    <property type="entry name" value="GAF domain-like"/>
    <property type="match status" value="1"/>
</dbReference>
<dbReference type="AlphaFoldDB" id="A0A538U879"/>
<dbReference type="PANTHER" id="PTHR43156">
    <property type="entry name" value="STAGE II SPORULATION PROTEIN E-RELATED"/>
    <property type="match status" value="1"/>
</dbReference>
<comment type="caution">
    <text evidence="3">The sequence shown here is derived from an EMBL/GenBank/DDBJ whole genome shotgun (WGS) entry which is preliminary data.</text>
</comment>
<dbReference type="Pfam" id="PF07228">
    <property type="entry name" value="SpoIIE"/>
    <property type="match status" value="1"/>
</dbReference>
<evidence type="ECO:0000313" key="3">
    <source>
        <dbReference type="EMBL" id="TMQ72096.1"/>
    </source>
</evidence>
<dbReference type="PANTHER" id="PTHR43156:SF2">
    <property type="entry name" value="STAGE II SPORULATION PROTEIN E"/>
    <property type="match status" value="1"/>
</dbReference>
<evidence type="ECO:0000256" key="1">
    <source>
        <dbReference type="ARBA" id="ARBA00022801"/>
    </source>
</evidence>
<gene>
    <name evidence="3" type="ORF">E6K80_03655</name>
</gene>
<dbReference type="EMBL" id="VBPA01000078">
    <property type="protein sequence ID" value="TMQ72096.1"/>
    <property type="molecule type" value="Genomic_DNA"/>
</dbReference>